<dbReference type="InterPro" id="IPR040397">
    <property type="entry name" value="SWAP"/>
</dbReference>
<organism evidence="5 6">
    <name type="scientific">Aphis glycines</name>
    <name type="common">Soybean aphid</name>
    <dbReference type="NCBI Taxonomy" id="307491"/>
    <lineage>
        <taxon>Eukaryota</taxon>
        <taxon>Metazoa</taxon>
        <taxon>Ecdysozoa</taxon>
        <taxon>Arthropoda</taxon>
        <taxon>Hexapoda</taxon>
        <taxon>Insecta</taxon>
        <taxon>Pterygota</taxon>
        <taxon>Neoptera</taxon>
        <taxon>Paraneoptera</taxon>
        <taxon>Hemiptera</taxon>
        <taxon>Sternorrhyncha</taxon>
        <taxon>Aphidomorpha</taxon>
        <taxon>Aphidoidea</taxon>
        <taxon>Aphididae</taxon>
        <taxon>Aphidini</taxon>
        <taxon>Aphis</taxon>
        <taxon>Aphis</taxon>
    </lineage>
</organism>
<dbReference type="EMBL" id="VYZN01000038">
    <property type="protein sequence ID" value="KAE9532577.1"/>
    <property type="molecule type" value="Genomic_DNA"/>
</dbReference>
<evidence type="ECO:0000256" key="1">
    <source>
        <dbReference type="ARBA" id="ARBA00022664"/>
    </source>
</evidence>
<dbReference type="Pfam" id="PF09750">
    <property type="entry name" value="DRY_EERY"/>
    <property type="match status" value="1"/>
</dbReference>
<name>A0A6G0TGG7_APHGL</name>
<feature type="domain" description="Suppressor of white apricot N-terminal" evidence="4">
    <location>
        <begin position="39"/>
        <end position="168"/>
    </location>
</feature>
<feature type="region of interest" description="Disordered" evidence="3">
    <location>
        <begin position="286"/>
        <end position="438"/>
    </location>
</feature>
<feature type="region of interest" description="Disordered" evidence="3">
    <location>
        <begin position="525"/>
        <end position="693"/>
    </location>
</feature>
<keyword evidence="6" id="KW-1185">Reference proteome</keyword>
<dbReference type="SMART" id="SM01141">
    <property type="entry name" value="DRY_EERY"/>
    <property type="match status" value="1"/>
</dbReference>
<accession>A0A6G0TGG7</accession>
<feature type="compositionally biased region" description="Low complexity" evidence="3">
    <location>
        <begin position="540"/>
        <end position="566"/>
    </location>
</feature>
<proteinExistence type="predicted"/>
<keyword evidence="1" id="KW-0507">mRNA processing</keyword>
<evidence type="ECO:0000256" key="2">
    <source>
        <dbReference type="ARBA" id="ARBA00023187"/>
    </source>
</evidence>
<dbReference type="GO" id="GO:0006397">
    <property type="term" value="P:mRNA processing"/>
    <property type="evidence" value="ECO:0007669"/>
    <property type="project" value="UniProtKB-KW"/>
</dbReference>
<feature type="compositionally biased region" description="Basic and acidic residues" evidence="3">
    <location>
        <begin position="603"/>
        <end position="693"/>
    </location>
</feature>
<gene>
    <name evidence="5" type="ORF">AGLY_009658</name>
</gene>
<protein>
    <recommendedName>
        <fullName evidence="4">Suppressor of white apricot N-terminal domain-containing protein</fullName>
    </recommendedName>
</protein>
<evidence type="ECO:0000259" key="4">
    <source>
        <dbReference type="SMART" id="SM01141"/>
    </source>
</evidence>
<evidence type="ECO:0000256" key="3">
    <source>
        <dbReference type="SAM" id="MobiDB-lite"/>
    </source>
</evidence>
<feature type="compositionally biased region" description="Basic residues" evidence="3">
    <location>
        <begin position="567"/>
        <end position="602"/>
    </location>
</feature>
<dbReference type="AlphaFoldDB" id="A0A6G0TGG7"/>
<dbReference type="GO" id="GO:0008380">
    <property type="term" value="P:RNA splicing"/>
    <property type="evidence" value="ECO:0007669"/>
    <property type="project" value="UniProtKB-KW"/>
</dbReference>
<evidence type="ECO:0000313" key="6">
    <source>
        <dbReference type="Proteomes" id="UP000475862"/>
    </source>
</evidence>
<feature type="compositionally biased region" description="Basic residues" evidence="3">
    <location>
        <begin position="334"/>
        <end position="377"/>
    </location>
</feature>
<dbReference type="InterPro" id="IPR019147">
    <property type="entry name" value="SWAP_N_domain"/>
</dbReference>
<dbReference type="OrthoDB" id="10070965at2759"/>
<feature type="compositionally biased region" description="Polar residues" evidence="3">
    <location>
        <begin position="286"/>
        <end position="319"/>
    </location>
</feature>
<comment type="caution">
    <text evidence="5">The sequence shown here is derived from an EMBL/GenBank/DDBJ whole genome shotgun (WGS) entry which is preliminary data.</text>
</comment>
<reference evidence="5 6" key="1">
    <citation type="submission" date="2019-08" db="EMBL/GenBank/DDBJ databases">
        <title>The genome of the soybean aphid Biotype 1, its phylome, world population structure and adaptation to the North American continent.</title>
        <authorList>
            <person name="Giordano R."/>
            <person name="Donthu R.K."/>
            <person name="Hernandez A.G."/>
            <person name="Wright C.L."/>
            <person name="Zimin A.V."/>
        </authorList>
    </citation>
    <scope>NUCLEOTIDE SEQUENCE [LARGE SCALE GENOMIC DNA]</scope>
    <source>
        <tissue evidence="5">Whole aphids</tissue>
    </source>
</reference>
<feature type="compositionally biased region" description="Low complexity" evidence="3">
    <location>
        <begin position="425"/>
        <end position="438"/>
    </location>
</feature>
<evidence type="ECO:0000313" key="5">
    <source>
        <dbReference type="EMBL" id="KAE9532577.1"/>
    </source>
</evidence>
<keyword evidence="2" id="KW-0508">mRNA splicing</keyword>
<sequence length="727" mass="85840">MWHEARKQEKKIRGLLVDYQRRAQRRKDYYEKIKADPTQFLQLHGRQCKIHIDPSIAIAANSPATMMPWQGNEEIMIDRFDARAHLDFIREPKKEDEDEQMSYEERHLNYERYRILVQNEFLTISENKFLHQLYLEEKFGPVTKSDADDAKKKSTANAAIPYKYSDEDTIQTDDSRKYLDIKPKTDGSEESDEESEVDFDLSIDVSKIGTDQANELNSTAHGFGMTTNDFYSFLNNDLEEAENIQLARLAEEEKAMFAGRRSRRERRAFRLKALEGKALSPLSYATRKSPSYTDFDQLSSMMTSRSPTPENSGQVTYITSFGDEEPTTNDKSKTGSKSKSSKNHSRKKRCSRSRSPRRKSRSLSKSRSRRYRSRSRNKSVSPIRNNVQLPAVQKPPPVQRYYGRRGNDSSSELSISDDDDKDKNTNNTKPPLPDLSLSSSSKKVICRIRCNYNICLQQGSNDSKPTPQELMKRKMKVLLNKQCHSMYNISFWFLDKADKKAQRERELKMEREQIEREEEIKELSLKMRRKRRQLRHPENSSSSSRSKSRSKSSSSSSSSSSSNYSRYRSRRRRSRSRSGGRRSRSRSGGRRRSKSGDRRRRSRSDDKRRYRRSEERDRYRRDDRRDYDRRDDYRYRRSPERRDRRVDRRDSPSRKEIKSRDSPTKKELKQHRESPVRKEIKQREFPDRTKREIMDRPAVKITYEASPKRYVSNTKVQPNLKPLVDYD</sequence>
<dbReference type="PANTHER" id="PTHR13161:SF4">
    <property type="entry name" value="CLK4-ASSOCIATING SERINE_ARGININE RICH PROTEIN"/>
    <property type="match status" value="1"/>
</dbReference>
<dbReference type="PANTHER" id="PTHR13161">
    <property type="entry name" value="SPLICING FACTOR SUPPRESSOR OF WHITE APRICOT"/>
    <property type="match status" value="1"/>
</dbReference>
<dbReference type="Proteomes" id="UP000475862">
    <property type="component" value="Unassembled WGS sequence"/>
</dbReference>